<dbReference type="eggNOG" id="ENOG50338XU">
    <property type="taxonomic scope" value="Bacteria"/>
</dbReference>
<comment type="caution">
    <text evidence="1">The sequence shown here is derived from an EMBL/GenBank/DDBJ whole genome shotgun (WGS) entry which is preliminary data.</text>
</comment>
<accession>A3V5W3</accession>
<dbReference type="OrthoDB" id="7874985at2"/>
<gene>
    <name evidence="1" type="ORF">SKA53_04348</name>
</gene>
<reference evidence="1 2" key="1">
    <citation type="submission" date="2006-01" db="EMBL/GenBank/DDBJ databases">
        <authorList>
            <person name="Hagstrom A."/>
            <person name="Ferriera S."/>
            <person name="Johnson J."/>
            <person name="Kravitz S."/>
            <person name="Halpern A."/>
            <person name="Remington K."/>
            <person name="Beeson K."/>
            <person name="Tran B."/>
            <person name="Rogers Y.-H."/>
            <person name="Friedman R."/>
            <person name="Venter J.C."/>
        </authorList>
    </citation>
    <scope>NUCLEOTIDE SEQUENCE [LARGE SCALE GENOMIC DNA]</scope>
    <source>
        <strain evidence="1 2">SKA53</strain>
    </source>
</reference>
<protein>
    <recommendedName>
        <fullName evidence="3">Lipoprotein</fullName>
    </recommendedName>
</protein>
<sequence>MRPALILPLLLAACTTDPTNPGQPVFAPLAALSDPAQAQNRGQVEIIVKSNYDAIRRDIIAGGGPALIAAMDAAGVPYQDRPTRMIQLQSNSRLYAANPSALITALLIYGS</sequence>
<dbReference type="AlphaFoldDB" id="A3V5W3"/>
<proteinExistence type="predicted"/>
<keyword evidence="2" id="KW-1185">Reference proteome</keyword>
<dbReference type="EMBL" id="AAMS01000005">
    <property type="protein sequence ID" value="EAQ06287.1"/>
    <property type="molecule type" value="Genomic_DNA"/>
</dbReference>
<dbReference type="HOGENOM" id="CLU_152581_1_0_5"/>
<evidence type="ECO:0000313" key="2">
    <source>
        <dbReference type="Proteomes" id="UP000004507"/>
    </source>
</evidence>
<dbReference type="RefSeq" id="WP_007204825.1">
    <property type="nucleotide sequence ID" value="NZ_CH672414.1"/>
</dbReference>
<dbReference type="Proteomes" id="UP000004507">
    <property type="component" value="Unassembled WGS sequence"/>
</dbReference>
<name>A3V5W3_9RHOB</name>
<organism evidence="1 2">
    <name type="scientific">Yoonia vestfoldensis SKA53</name>
    <dbReference type="NCBI Taxonomy" id="314232"/>
    <lineage>
        <taxon>Bacteria</taxon>
        <taxon>Pseudomonadati</taxon>
        <taxon>Pseudomonadota</taxon>
        <taxon>Alphaproteobacteria</taxon>
        <taxon>Rhodobacterales</taxon>
        <taxon>Paracoccaceae</taxon>
        <taxon>Yoonia</taxon>
    </lineage>
</organism>
<evidence type="ECO:0000313" key="1">
    <source>
        <dbReference type="EMBL" id="EAQ06287.1"/>
    </source>
</evidence>
<evidence type="ECO:0008006" key="3">
    <source>
        <dbReference type="Google" id="ProtNLM"/>
    </source>
</evidence>